<dbReference type="InterPro" id="IPR009057">
    <property type="entry name" value="Homeodomain-like_sf"/>
</dbReference>
<dbReference type="GO" id="GO:0003700">
    <property type="term" value="F:DNA-binding transcription factor activity"/>
    <property type="evidence" value="ECO:0007669"/>
    <property type="project" value="InterPro"/>
</dbReference>
<dbReference type="SMART" id="SM00342">
    <property type="entry name" value="HTH_ARAC"/>
    <property type="match status" value="1"/>
</dbReference>
<dbReference type="GO" id="GO:0043565">
    <property type="term" value="F:sequence-specific DNA binding"/>
    <property type="evidence" value="ECO:0007669"/>
    <property type="project" value="InterPro"/>
</dbReference>
<dbReference type="InterPro" id="IPR020449">
    <property type="entry name" value="Tscrpt_reg_AraC-type_HTH"/>
</dbReference>
<proteinExistence type="predicted"/>
<reference evidence="6" key="1">
    <citation type="submission" date="2016-11" db="EMBL/GenBank/DDBJ databases">
        <authorList>
            <person name="Varghese N."/>
            <person name="Submissions S."/>
        </authorList>
    </citation>
    <scope>NUCLEOTIDE SEQUENCE [LARGE SCALE GENOMIC DNA]</scope>
    <source>
        <strain evidence="6">Sac-22</strain>
    </source>
</reference>
<gene>
    <name evidence="5" type="ORF">SAMN05192549_106144</name>
</gene>
<name>A0A1M7Q3S2_9BURK</name>
<accession>A0A1M7Q3S2</accession>
<evidence type="ECO:0000259" key="4">
    <source>
        <dbReference type="PROSITE" id="PS01124"/>
    </source>
</evidence>
<dbReference type="PROSITE" id="PS00041">
    <property type="entry name" value="HTH_ARAC_FAMILY_1"/>
    <property type="match status" value="1"/>
</dbReference>
<dbReference type="SUPFAM" id="SSF46689">
    <property type="entry name" value="Homeodomain-like"/>
    <property type="match status" value="2"/>
</dbReference>
<dbReference type="RefSeq" id="WP_072785757.1">
    <property type="nucleotide sequence ID" value="NZ_FRCX01000006.1"/>
</dbReference>
<sequence length="308" mass="34909">MNARPAIANALEPSAMPEGALSHSVFKTMSETDATLERFAWLGDELAVAIWRRDTVVAETSYDKPGHHTLSYYMDGGHRTERWELPGIYGAPKRLCTLPDWHESSWTVRGQMHFMHLYFLPEHFTRRAVVELDREPRELTLADRTYFEHERIGQLCTSLTSMSWDGPDAQLCANEVAHEALSDLLLAQSVLQYQTRVRGGLAPVVRRRLADYIEAHLSQNITLGMLAQLACMSEYHLARMFKLSFGMPPSAWIAARRIEYARRLLKTSGQPLQQIADACGYADLSHFSHRFRDATGASPSRYRSIIAA</sequence>
<dbReference type="PANTHER" id="PTHR46796:SF6">
    <property type="entry name" value="ARAC SUBFAMILY"/>
    <property type="match status" value="1"/>
</dbReference>
<feature type="domain" description="HTH araC/xylS-type" evidence="4">
    <location>
        <begin position="207"/>
        <end position="305"/>
    </location>
</feature>
<keyword evidence="2" id="KW-0238">DNA-binding</keyword>
<dbReference type="AlphaFoldDB" id="A0A1M7Q3S2"/>
<dbReference type="InterPro" id="IPR050204">
    <property type="entry name" value="AraC_XylS_family_regulators"/>
</dbReference>
<dbReference type="EMBL" id="FRCX01000006">
    <property type="protein sequence ID" value="SHN24867.1"/>
    <property type="molecule type" value="Genomic_DNA"/>
</dbReference>
<evidence type="ECO:0000313" key="5">
    <source>
        <dbReference type="EMBL" id="SHN24867.1"/>
    </source>
</evidence>
<dbReference type="Proteomes" id="UP000184339">
    <property type="component" value="Unassembled WGS sequence"/>
</dbReference>
<organism evidence="5 6">
    <name type="scientific">Duganella sacchari</name>
    <dbReference type="NCBI Taxonomy" id="551987"/>
    <lineage>
        <taxon>Bacteria</taxon>
        <taxon>Pseudomonadati</taxon>
        <taxon>Pseudomonadota</taxon>
        <taxon>Betaproteobacteria</taxon>
        <taxon>Burkholderiales</taxon>
        <taxon>Oxalobacteraceae</taxon>
        <taxon>Telluria group</taxon>
        <taxon>Duganella</taxon>
    </lineage>
</organism>
<dbReference type="Gene3D" id="1.10.10.60">
    <property type="entry name" value="Homeodomain-like"/>
    <property type="match status" value="2"/>
</dbReference>
<keyword evidence="3" id="KW-0804">Transcription</keyword>
<dbReference type="PROSITE" id="PS01124">
    <property type="entry name" value="HTH_ARAC_FAMILY_2"/>
    <property type="match status" value="1"/>
</dbReference>
<dbReference type="STRING" id="551987.SAMN05192549_106144"/>
<evidence type="ECO:0000256" key="2">
    <source>
        <dbReference type="ARBA" id="ARBA00023125"/>
    </source>
</evidence>
<evidence type="ECO:0000313" key="6">
    <source>
        <dbReference type="Proteomes" id="UP000184339"/>
    </source>
</evidence>
<evidence type="ECO:0000256" key="1">
    <source>
        <dbReference type="ARBA" id="ARBA00023015"/>
    </source>
</evidence>
<dbReference type="PANTHER" id="PTHR46796">
    <property type="entry name" value="HTH-TYPE TRANSCRIPTIONAL ACTIVATOR RHAS-RELATED"/>
    <property type="match status" value="1"/>
</dbReference>
<dbReference type="InterPro" id="IPR018060">
    <property type="entry name" value="HTH_AraC"/>
</dbReference>
<dbReference type="OrthoDB" id="9816344at2"/>
<protein>
    <submittedName>
        <fullName evidence="5">AraC family transcriptional regulator</fullName>
    </submittedName>
</protein>
<keyword evidence="1" id="KW-0805">Transcription regulation</keyword>
<dbReference type="InterPro" id="IPR018062">
    <property type="entry name" value="HTH_AraC-typ_CS"/>
</dbReference>
<dbReference type="PRINTS" id="PR00032">
    <property type="entry name" value="HTHARAC"/>
</dbReference>
<dbReference type="Pfam" id="PF12833">
    <property type="entry name" value="HTH_18"/>
    <property type="match status" value="1"/>
</dbReference>
<keyword evidence="6" id="KW-1185">Reference proteome</keyword>
<evidence type="ECO:0000256" key="3">
    <source>
        <dbReference type="ARBA" id="ARBA00023163"/>
    </source>
</evidence>